<reference evidence="2" key="1">
    <citation type="submission" date="2022-11" db="UniProtKB">
        <authorList>
            <consortium name="WormBaseParasite"/>
        </authorList>
    </citation>
    <scope>IDENTIFICATION</scope>
</reference>
<dbReference type="SUPFAM" id="SSF57501">
    <property type="entry name" value="Cystine-knot cytokines"/>
    <property type="match status" value="1"/>
</dbReference>
<dbReference type="Proteomes" id="UP000887540">
    <property type="component" value="Unplaced"/>
</dbReference>
<name>A0A914E5Z7_9BILA</name>
<dbReference type="Gene3D" id="2.10.90.10">
    <property type="entry name" value="Cystine-knot cytokines"/>
    <property type="match status" value="1"/>
</dbReference>
<sequence>MEKIPGLYPLVKTDQNGKKCSGEFLLPACVGYCKTSETGTHEFPYSKQESKVCALIGDELENVTLSNCDPDADMSIRWVLIPKSKTCGCKNLTLLKTKGL</sequence>
<accession>A0A914E5Z7</accession>
<evidence type="ECO:0000313" key="1">
    <source>
        <dbReference type="Proteomes" id="UP000887540"/>
    </source>
</evidence>
<dbReference type="InterPro" id="IPR029034">
    <property type="entry name" value="Cystine-knot_cytokine"/>
</dbReference>
<protein>
    <submittedName>
        <fullName evidence="2">Cys_knot domain-containing protein</fullName>
    </submittedName>
</protein>
<dbReference type="AlphaFoldDB" id="A0A914E5Z7"/>
<dbReference type="WBParaSite" id="ACRNAN_scaffold5687.g25950.t1">
    <property type="protein sequence ID" value="ACRNAN_scaffold5687.g25950.t1"/>
    <property type="gene ID" value="ACRNAN_scaffold5687.g25950"/>
</dbReference>
<organism evidence="1 2">
    <name type="scientific">Acrobeloides nanus</name>
    <dbReference type="NCBI Taxonomy" id="290746"/>
    <lineage>
        <taxon>Eukaryota</taxon>
        <taxon>Metazoa</taxon>
        <taxon>Ecdysozoa</taxon>
        <taxon>Nematoda</taxon>
        <taxon>Chromadorea</taxon>
        <taxon>Rhabditida</taxon>
        <taxon>Tylenchina</taxon>
        <taxon>Cephalobomorpha</taxon>
        <taxon>Cephaloboidea</taxon>
        <taxon>Cephalobidae</taxon>
        <taxon>Acrobeloides</taxon>
    </lineage>
</organism>
<keyword evidence="1" id="KW-1185">Reference proteome</keyword>
<proteinExistence type="predicted"/>
<evidence type="ECO:0000313" key="2">
    <source>
        <dbReference type="WBParaSite" id="ACRNAN_scaffold5687.g25950.t1"/>
    </source>
</evidence>